<dbReference type="Pfam" id="PF00106">
    <property type="entry name" value="adh_short"/>
    <property type="match status" value="2"/>
</dbReference>
<evidence type="ECO:0000256" key="4">
    <source>
        <dbReference type="SAM" id="SignalP"/>
    </source>
</evidence>
<organism evidence="5">
    <name type="scientific">Oryza glumipatula</name>
    <dbReference type="NCBI Taxonomy" id="40148"/>
    <lineage>
        <taxon>Eukaryota</taxon>
        <taxon>Viridiplantae</taxon>
        <taxon>Streptophyta</taxon>
        <taxon>Embryophyta</taxon>
        <taxon>Tracheophyta</taxon>
        <taxon>Spermatophyta</taxon>
        <taxon>Magnoliopsida</taxon>
        <taxon>Liliopsida</taxon>
        <taxon>Poales</taxon>
        <taxon>Poaceae</taxon>
        <taxon>BOP clade</taxon>
        <taxon>Oryzoideae</taxon>
        <taxon>Oryzeae</taxon>
        <taxon>Oryzinae</taxon>
        <taxon>Oryza</taxon>
    </lineage>
</organism>
<dbReference type="PROSITE" id="PS00061">
    <property type="entry name" value="ADH_SHORT"/>
    <property type="match status" value="1"/>
</dbReference>
<dbReference type="HOGENOM" id="CLU_010194_38_3_1"/>
<sequence length="982" mass="105388">MPIWLILLASLGAVHVAADVLRLVATLTFGLRARPAGDLRRRYGSWAVVTGPTSGIGRAMALELAGRGLSVVLVGRDPAKLRDVAGAIARSHSHHGVRTKTVVFDFSLVSTVQGEKAMAALRETVEGLDVGVVVNNAGVAKPGAMFLHEAEVEPLMRMIRVNMLALTKVTAAVLPGMVMRGRGAVVNIGSASAEALPSFPLYSVYAGTKAYVGEFSRGLSVEYKSKGIDVQCQVPCLVETNMISRAMKGIFLSQFVVTPEEYARAAVRSIGHGRMCVPNMAHRVQLLGMRSTPDFVLNWYRLRLHLQQRAIFRSRSKHDFNLIDFTFQFNQNRHGGRRSAQTLALMAARMAWWSAWDGAVAGQAGRGRRGGRVHVGGRGGGAGRRRTEWSAAEAAIACTAEEADREAGGGGKAHPGFGRLRRSSHGRPATEAMLVPHAIESLCSNEGGGPPRHTCRPPFPAATFSFRTTVDVAAFSAWAATAFSTRTTTTTALQEMGGKKERGKGGAAVTTLLVVVRLLRSSISRVAATDAVTDTRASRSQSPPAFPARPPCSSMAEREKRERGGELRQIQHPGGYSIQSAARVRMGGSAAAAAADAVLRQQQPPWPFVALVIVGAIHVAALAFRLASHLCLCLRRPRDLRRRYGAWAVVTGPTSGIGRSVALELARRGLNLVLVGRDPAKLRDVSEAISKLGGGGVETRSVVFDLALASTAEGDEAVQRLREAVAGLDVGVVVNNAGVARPCAVYLHEAEAEAWVRMIRVNLWAVTEVTAAVLPGMVARGRGAVVNIGSGSTEAIPSFPLYSVYAATKRYVAEFSRSLYVEYKSKGIDVQCQAPLFVATNMTSGVAKAGGGGGDDAAAKRSKRRQRRWLSPLFVPTADAYAAAAARWIGHGAVCMPNLCHRLQWCVSRAVPDAVHDRVRLRENLRQRALFQRLRRRPPPPDDQPKAKIDVTPAVCHAGRRHTAVHRSHALASPFEPPKNLN</sequence>
<dbReference type="InterPro" id="IPR002347">
    <property type="entry name" value="SDR_fam"/>
</dbReference>
<dbReference type="Gramene" id="OGLUM06G12770.1">
    <property type="protein sequence ID" value="OGLUM06G12770.1"/>
    <property type="gene ID" value="OGLUM06G12770"/>
</dbReference>
<dbReference type="Proteomes" id="UP000026961">
    <property type="component" value="Chromosome 6"/>
</dbReference>
<keyword evidence="4" id="KW-0732">Signal</keyword>
<feature type="compositionally biased region" description="Gly residues" evidence="3">
    <location>
        <begin position="373"/>
        <end position="382"/>
    </location>
</feature>
<dbReference type="InterPro" id="IPR036291">
    <property type="entry name" value="NAD(P)-bd_dom_sf"/>
</dbReference>
<evidence type="ECO:0000313" key="6">
    <source>
        <dbReference type="Proteomes" id="UP000026961"/>
    </source>
</evidence>
<comment type="subcellular location">
    <subcellularLocation>
        <location evidence="1">Endoplasmic reticulum</location>
    </subcellularLocation>
</comment>
<dbReference type="AlphaFoldDB" id="A0A0E0A8I9"/>
<feature type="region of interest" description="Disordered" evidence="3">
    <location>
        <begin position="364"/>
        <end position="386"/>
    </location>
</feature>
<evidence type="ECO:0008006" key="7">
    <source>
        <dbReference type="Google" id="ProtNLM"/>
    </source>
</evidence>
<evidence type="ECO:0000256" key="2">
    <source>
        <dbReference type="ARBA" id="ARBA00023002"/>
    </source>
</evidence>
<dbReference type="PANTHER" id="PTHR43899">
    <property type="entry name" value="RH59310P"/>
    <property type="match status" value="1"/>
</dbReference>
<dbReference type="STRING" id="40148.A0A0E0A8I9"/>
<dbReference type="PANTHER" id="PTHR43899:SF35">
    <property type="entry name" value="OS06G0300000 PROTEIN"/>
    <property type="match status" value="1"/>
</dbReference>
<reference evidence="5" key="1">
    <citation type="submission" date="2015-04" db="UniProtKB">
        <authorList>
            <consortium name="EnsemblPlants"/>
        </authorList>
    </citation>
    <scope>IDENTIFICATION</scope>
</reference>
<accession>A0A0E0A8I9</accession>
<reference evidence="5" key="2">
    <citation type="submission" date="2018-05" db="EMBL/GenBank/DDBJ databases">
        <title>OgluRS3 (Oryza glumaepatula Reference Sequence Version 3).</title>
        <authorList>
            <person name="Zhang J."/>
            <person name="Kudrna D."/>
            <person name="Lee S."/>
            <person name="Talag J."/>
            <person name="Welchert J."/>
            <person name="Wing R.A."/>
        </authorList>
    </citation>
    <scope>NUCLEOTIDE SEQUENCE [LARGE SCALE GENOMIC DNA]</scope>
</reference>
<dbReference type="GO" id="GO:0045703">
    <property type="term" value="F:ketoreductase activity"/>
    <property type="evidence" value="ECO:0007669"/>
    <property type="project" value="TreeGrafter"/>
</dbReference>
<evidence type="ECO:0000313" key="5">
    <source>
        <dbReference type="EnsemblPlants" id="OGLUM06G12770.1"/>
    </source>
</evidence>
<dbReference type="eggNOG" id="ENOG502QRPU">
    <property type="taxonomic scope" value="Eukaryota"/>
</dbReference>
<evidence type="ECO:0000256" key="1">
    <source>
        <dbReference type="ARBA" id="ARBA00004240"/>
    </source>
</evidence>
<feature type="compositionally biased region" description="Basic and acidic residues" evidence="3">
    <location>
        <begin position="939"/>
        <end position="949"/>
    </location>
</feature>
<dbReference type="InterPro" id="IPR051019">
    <property type="entry name" value="VLCFA-Steroid_DH"/>
</dbReference>
<feature type="region of interest" description="Disordered" evidence="3">
    <location>
        <begin position="530"/>
        <end position="566"/>
    </location>
</feature>
<dbReference type="EnsemblPlants" id="OGLUM06G12770.1">
    <property type="protein sequence ID" value="OGLUM06G12770.1"/>
    <property type="gene ID" value="OGLUM06G12770"/>
</dbReference>
<dbReference type="SUPFAM" id="SSF51735">
    <property type="entry name" value="NAD(P)-binding Rossmann-fold domains"/>
    <property type="match status" value="2"/>
</dbReference>
<protein>
    <recommendedName>
        <fullName evidence="7">Very-long-chain 3-oxoacyl-CoA reductase</fullName>
    </recommendedName>
</protein>
<name>A0A0E0A8I9_9ORYZ</name>
<keyword evidence="2" id="KW-0560">Oxidoreductase</keyword>
<dbReference type="PRINTS" id="PR00081">
    <property type="entry name" value="GDHRDH"/>
</dbReference>
<dbReference type="Gene3D" id="3.40.50.720">
    <property type="entry name" value="NAD(P)-binding Rossmann-like Domain"/>
    <property type="match status" value="2"/>
</dbReference>
<dbReference type="GO" id="GO:0005783">
    <property type="term" value="C:endoplasmic reticulum"/>
    <property type="evidence" value="ECO:0007669"/>
    <property type="project" value="UniProtKB-SubCell"/>
</dbReference>
<proteinExistence type="predicted"/>
<feature type="region of interest" description="Disordered" evidence="3">
    <location>
        <begin position="931"/>
        <end position="950"/>
    </location>
</feature>
<feature type="region of interest" description="Disordered" evidence="3">
    <location>
        <begin position="402"/>
        <end position="426"/>
    </location>
</feature>
<feature type="region of interest" description="Disordered" evidence="3">
    <location>
        <begin position="962"/>
        <end position="982"/>
    </location>
</feature>
<evidence type="ECO:0000256" key="3">
    <source>
        <dbReference type="SAM" id="MobiDB-lite"/>
    </source>
</evidence>
<feature type="chain" id="PRO_5002353480" description="Very-long-chain 3-oxoacyl-CoA reductase" evidence="4">
    <location>
        <begin position="19"/>
        <end position="982"/>
    </location>
</feature>
<dbReference type="CDD" id="cd05356">
    <property type="entry name" value="17beta-HSD1_like_SDR_c"/>
    <property type="match status" value="2"/>
</dbReference>
<keyword evidence="6" id="KW-1185">Reference proteome</keyword>
<dbReference type="PRINTS" id="PR00080">
    <property type="entry name" value="SDRFAMILY"/>
</dbReference>
<dbReference type="InterPro" id="IPR020904">
    <property type="entry name" value="Sc_DH/Rdtase_CS"/>
</dbReference>
<feature type="compositionally biased region" description="Low complexity" evidence="3">
    <location>
        <begin position="530"/>
        <end position="539"/>
    </location>
</feature>
<feature type="compositionally biased region" description="Basic and acidic residues" evidence="3">
    <location>
        <begin position="556"/>
        <end position="566"/>
    </location>
</feature>
<feature type="signal peptide" evidence="4">
    <location>
        <begin position="1"/>
        <end position="18"/>
    </location>
</feature>
<dbReference type="FunFam" id="3.40.50.720:FF:000438">
    <property type="entry name" value="Os06g0299100 protein"/>
    <property type="match status" value="2"/>
</dbReference>